<dbReference type="EMBL" id="VOIH02000012">
    <property type="protein sequence ID" value="KAF3431813.1"/>
    <property type="molecule type" value="Genomic_DNA"/>
</dbReference>
<dbReference type="Proteomes" id="UP000796880">
    <property type="component" value="Unassembled WGS sequence"/>
</dbReference>
<accession>A0A8K0DMS2</accession>
<gene>
    <name evidence="2" type="ORF">FNV43_RR26549</name>
</gene>
<keyword evidence="1" id="KW-0732">Signal</keyword>
<name>A0A8K0DMS2_9ROSA</name>
<dbReference type="AlphaFoldDB" id="A0A8K0DMS2"/>
<reference evidence="2" key="1">
    <citation type="submission" date="2020-03" db="EMBL/GenBank/DDBJ databases">
        <title>A high-quality chromosome-level genome assembly of a woody plant with both climbing and erect habits, Rhamnella rubrinervis.</title>
        <authorList>
            <person name="Lu Z."/>
            <person name="Yang Y."/>
            <person name="Zhu X."/>
            <person name="Sun Y."/>
        </authorList>
    </citation>
    <scope>NUCLEOTIDE SEQUENCE</scope>
    <source>
        <strain evidence="2">BYM</strain>
        <tissue evidence="2">Leaf</tissue>
    </source>
</reference>
<sequence>MQMAMSKQSCVQFVCMVALLVCSICIGAPDGGFTDGRIIGYEPIHKGEPSSHCKGSACLPPPGHAYGRGCEKIEECRGAPPAPLLVCSICVGDSIGAPVGESNGRIIYYQPIHKGNPSARCKGSACLPPPGPYDRGCNKINRCRGGP</sequence>
<evidence type="ECO:0000313" key="3">
    <source>
        <dbReference type="Proteomes" id="UP000796880"/>
    </source>
</evidence>
<dbReference type="PANTHER" id="PTHR34270">
    <property type="entry name" value="PROTEIN RALF-LIKE 15-RELATED"/>
    <property type="match status" value="1"/>
</dbReference>
<feature type="chain" id="PRO_5035433353" evidence="1">
    <location>
        <begin position="28"/>
        <end position="147"/>
    </location>
</feature>
<dbReference type="PANTHER" id="PTHR34270:SF3">
    <property type="entry name" value="PROTEIN RALF-LIKE 16-RELATED"/>
    <property type="match status" value="1"/>
</dbReference>
<comment type="caution">
    <text evidence="2">The sequence shown here is derived from an EMBL/GenBank/DDBJ whole genome shotgun (WGS) entry which is preliminary data.</text>
</comment>
<feature type="signal peptide" evidence="1">
    <location>
        <begin position="1"/>
        <end position="27"/>
    </location>
</feature>
<keyword evidence="3" id="KW-1185">Reference proteome</keyword>
<evidence type="ECO:0000256" key="1">
    <source>
        <dbReference type="SAM" id="SignalP"/>
    </source>
</evidence>
<organism evidence="2 3">
    <name type="scientific">Rhamnella rubrinervis</name>
    <dbReference type="NCBI Taxonomy" id="2594499"/>
    <lineage>
        <taxon>Eukaryota</taxon>
        <taxon>Viridiplantae</taxon>
        <taxon>Streptophyta</taxon>
        <taxon>Embryophyta</taxon>
        <taxon>Tracheophyta</taxon>
        <taxon>Spermatophyta</taxon>
        <taxon>Magnoliopsida</taxon>
        <taxon>eudicotyledons</taxon>
        <taxon>Gunneridae</taxon>
        <taxon>Pentapetalae</taxon>
        <taxon>rosids</taxon>
        <taxon>fabids</taxon>
        <taxon>Rosales</taxon>
        <taxon>Rhamnaceae</taxon>
        <taxon>rhamnoid group</taxon>
        <taxon>Rhamneae</taxon>
        <taxon>Rhamnella</taxon>
    </lineage>
</organism>
<evidence type="ECO:0000313" key="2">
    <source>
        <dbReference type="EMBL" id="KAF3431813.1"/>
    </source>
</evidence>
<protein>
    <submittedName>
        <fullName evidence="2">Uncharacterized protein</fullName>
    </submittedName>
</protein>
<proteinExistence type="predicted"/>